<gene>
    <name evidence="2" type="ORF">Fcan01_27654</name>
</gene>
<organism evidence="2 3">
    <name type="scientific">Folsomia candida</name>
    <name type="common">Springtail</name>
    <dbReference type="NCBI Taxonomy" id="158441"/>
    <lineage>
        <taxon>Eukaryota</taxon>
        <taxon>Metazoa</taxon>
        <taxon>Ecdysozoa</taxon>
        <taxon>Arthropoda</taxon>
        <taxon>Hexapoda</taxon>
        <taxon>Collembola</taxon>
        <taxon>Entomobryomorpha</taxon>
        <taxon>Isotomoidea</taxon>
        <taxon>Isotomidae</taxon>
        <taxon>Proisotominae</taxon>
        <taxon>Folsomia</taxon>
    </lineage>
</organism>
<dbReference type="EMBL" id="LNIX01000055">
    <property type="protein sequence ID" value="OXA37532.1"/>
    <property type="molecule type" value="Genomic_DNA"/>
</dbReference>
<proteinExistence type="predicted"/>
<comment type="caution">
    <text evidence="2">The sequence shown here is derived from an EMBL/GenBank/DDBJ whole genome shotgun (WGS) entry which is preliminary data.</text>
</comment>
<feature type="transmembrane region" description="Helical" evidence="1">
    <location>
        <begin position="223"/>
        <end position="242"/>
    </location>
</feature>
<evidence type="ECO:0000313" key="3">
    <source>
        <dbReference type="Proteomes" id="UP000198287"/>
    </source>
</evidence>
<keyword evidence="1" id="KW-0472">Membrane</keyword>
<keyword evidence="1" id="KW-1133">Transmembrane helix</keyword>
<accession>A0A226CVY4</accession>
<feature type="transmembrane region" description="Helical" evidence="1">
    <location>
        <begin position="353"/>
        <end position="372"/>
    </location>
</feature>
<keyword evidence="1" id="KW-0812">Transmembrane</keyword>
<reference evidence="2 3" key="1">
    <citation type="submission" date="2015-12" db="EMBL/GenBank/DDBJ databases">
        <title>The genome of Folsomia candida.</title>
        <authorList>
            <person name="Faddeeva A."/>
            <person name="Derks M.F."/>
            <person name="Anvar Y."/>
            <person name="Smit S."/>
            <person name="Van Straalen N."/>
            <person name="Roelofs D."/>
        </authorList>
    </citation>
    <scope>NUCLEOTIDE SEQUENCE [LARGE SCALE GENOMIC DNA]</scope>
    <source>
        <strain evidence="2 3">VU population</strain>
        <tissue evidence="2">Whole body</tissue>
    </source>
</reference>
<name>A0A226CVY4_FOLCA</name>
<evidence type="ECO:0000313" key="2">
    <source>
        <dbReference type="EMBL" id="OXA37532.1"/>
    </source>
</evidence>
<feature type="transmembrane region" description="Helical" evidence="1">
    <location>
        <begin position="323"/>
        <end position="341"/>
    </location>
</feature>
<feature type="transmembrane region" description="Helical" evidence="1">
    <location>
        <begin position="49"/>
        <end position="70"/>
    </location>
</feature>
<feature type="transmembrane region" description="Helical" evidence="1">
    <location>
        <begin position="194"/>
        <end position="217"/>
    </location>
</feature>
<feature type="transmembrane region" description="Helical" evidence="1">
    <location>
        <begin position="161"/>
        <end position="182"/>
    </location>
</feature>
<protein>
    <recommendedName>
        <fullName evidence="4">Gustatory receptor</fullName>
    </recommendedName>
</protein>
<sequence length="452" mass="51408">MWEDQAIHHLRRAVATMQRNSASFAYCFEFDAKSQSIQALKGTRREYRLFKWICLCITFPIFPLFVVRGIHLATVREGRDTAMMFVTYLATMVIAGFLPYSWFLIRAQAAEKYVSFYQATISLERTLHDLLGHNLQDFKIRNVLRTITAFMHHLFNTIDNVVPFLLFAACFSPSINPLYVTLNDIRHLEERYHPAICAVFLVLTGVPTFIGALVVFAAESISVLISGYGVACLYLWSLIIIPPDRGAWGRVRNSCGGRKNYWGKVRNALAEGRLKKVGTLEKTRNQQGKMRLPFPISIHIYKCLRILGIIHSEIAHDLVTTCLHHFFCVTASTLTLYFLVVGFGNDFASSHSLFLRCSCIVVVIFCVLVQWFTISFISKGSSASRLFLERMYKLHGGGKYERKVVRSLTPNSINLEVMGSVETIRDGIQAKYLLNYFSRVSENTVTLLLGIH</sequence>
<evidence type="ECO:0008006" key="4">
    <source>
        <dbReference type="Google" id="ProtNLM"/>
    </source>
</evidence>
<keyword evidence="3" id="KW-1185">Reference proteome</keyword>
<dbReference type="Proteomes" id="UP000198287">
    <property type="component" value="Unassembled WGS sequence"/>
</dbReference>
<feature type="transmembrane region" description="Helical" evidence="1">
    <location>
        <begin position="82"/>
        <end position="105"/>
    </location>
</feature>
<evidence type="ECO:0000256" key="1">
    <source>
        <dbReference type="SAM" id="Phobius"/>
    </source>
</evidence>
<dbReference type="AlphaFoldDB" id="A0A226CVY4"/>